<feature type="region of interest" description="Disordered" evidence="1">
    <location>
        <begin position="119"/>
        <end position="140"/>
    </location>
</feature>
<dbReference type="EMBL" id="BGPR01091465">
    <property type="protein sequence ID" value="GBM23392.1"/>
    <property type="molecule type" value="Genomic_DNA"/>
</dbReference>
<organism evidence="2 3">
    <name type="scientific">Araneus ventricosus</name>
    <name type="common">Orbweaver spider</name>
    <name type="synonym">Epeira ventricosa</name>
    <dbReference type="NCBI Taxonomy" id="182803"/>
    <lineage>
        <taxon>Eukaryota</taxon>
        <taxon>Metazoa</taxon>
        <taxon>Ecdysozoa</taxon>
        <taxon>Arthropoda</taxon>
        <taxon>Chelicerata</taxon>
        <taxon>Arachnida</taxon>
        <taxon>Araneae</taxon>
        <taxon>Araneomorphae</taxon>
        <taxon>Entelegynae</taxon>
        <taxon>Araneoidea</taxon>
        <taxon>Araneidae</taxon>
        <taxon>Araneus</taxon>
    </lineage>
</organism>
<evidence type="ECO:0000256" key="1">
    <source>
        <dbReference type="SAM" id="MobiDB-lite"/>
    </source>
</evidence>
<sequence>MNSKGNNSAVTSEHSKQTRKRTVSSQKITHEWDIHKRSRPEICGISDPVVSIFNEQSGKHSDSRTYLSATTSQIELDNRRLTDIYPECRNIEKSHSQNQGVQVLENLEIKKLSTTGQNTATNMNISKNQNAPDEVSDSKRSKGKIAFSVDDILAVAGPSRPPENIPQSNVCQDNLQNRSRLIMQTVEEMKKTSMCLACEQKIAKHVNENERKNPYKCCQCRYRSNE</sequence>
<feature type="non-terminal residue" evidence="2">
    <location>
        <position position="226"/>
    </location>
</feature>
<accession>A0A4Y2E2Q9</accession>
<name>A0A4Y2E2Q9_ARAVE</name>
<feature type="compositionally biased region" description="Polar residues" evidence="1">
    <location>
        <begin position="119"/>
        <end position="131"/>
    </location>
</feature>
<evidence type="ECO:0000313" key="3">
    <source>
        <dbReference type="Proteomes" id="UP000499080"/>
    </source>
</evidence>
<comment type="caution">
    <text evidence="2">The sequence shown here is derived from an EMBL/GenBank/DDBJ whole genome shotgun (WGS) entry which is preliminary data.</text>
</comment>
<proteinExistence type="predicted"/>
<reference evidence="2 3" key="1">
    <citation type="journal article" date="2019" name="Sci. Rep.">
        <title>Orb-weaving spider Araneus ventricosus genome elucidates the spidroin gene catalogue.</title>
        <authorList>
            <person name="Kono N."/>
            <person name="Nakamura H."/>
            <person name="Ohtoshi R."/>
            <person name="Moran D.A.P."/>
            <person name="Shinohara A."/>
            <person name="Yoshida Y."/>
            <person name="Fujiwara M."/>
            <person name="Mori M."/>
            <person name="Tomita M."/>
            <person name="Arakawa K."/>
        </authorList>
    </citation>
    <scope>NUCLEOTIDE SEQUENCE [LARGE SCALE GENOMIC DNA]</scope>
</reference>
<dbReference type="Proteomes" id="UP000499080">
    <property type="component" value="Unassembled WGS sequence"/>
</dbReference>
<evidence type="ECO:0000313" key="2">
    <source>
        <dbReference type="EMBL" id="GBM23392.1"/>
    </source>
</evidence>
<feature type="region of interest" description="Disordered" evidence="1">
    <location>
        <begin position="1"/>
        <end position="28"/>
    </location>
</feature>
<keyword evidence="3" id="KW-1185">Reference proteome</keyword>
<feature type="compositionally biased region" description="Polar residues" evidence="1">
    <location>
        <begin position="1"/>
        <end position="12"/>
    </location>
</feature>
<gene>
    <name evidence="2" type="ORF">AVEN_181452_1</name>
</gene>
<dbReference type="AlphaFoldDB" id="A0A4Y2E2Q9"/>
<protein>
    <submittedName>
        <fullName evidence="2">Uncharacterized protein</fullName>
    </submittedName>
</protein>